<gene>
    <name evidence="1" type="ORF">DBV15_08713</name>
</gene>
<name>A0A4S2L533_9HYME</name>
<dbReference type="AlphaFoldDB" id="A0A4S2L533"/>
<organism evidence="1 2">
    <name type="scientific">Temnothorax longispinosus</name>
    <dbReference type="NCBI Taxonomy" id="300112"/>
    <lineage>
        <taxon>Eukaryota</taxon>
        <taxon>Metazoa</taxon>
        <taxon>Ecdysozoa</taxon>
        <taxon>Arthropoda</taxon>
        <taxon>Hexapoda</taxon>
        <taxon>Insecta</taxon>
        <taxon>Pterygota</taxon>
        <taxon>Neoptera</taxon>
        <taxon>Endopterygota</taxon>
        <taxon>Hymenoptera</taxon>
        <taxon>Apocrita</taxon>
        <taxon>Aculeata</taxon>
        <taxon>Formicoidea</taxon>
        <taxon>Formicidae</taxon>
        <taxon>Myrmicinae</taxon>
        <taxon>Temnothorax</taxon>
    </lineage>
</organism>
<comment type="caution">
    <text evidence="1">The sequence shown here is derived from an EMBL/GenBank/DDBJ whole genome shotgun (WGS) entry which is preliminary data.</text>
</comment>
<proteinExistence type="predicted"/>
<protein>
    <submittedName>
        <fullName evidence="1">Uncharacterized protein</fullName>
    </submittedName>
</protein>
<dbReference type="Proteomes" id="UP000310200">
    <property type="component" value="Unassembled WGS sequence"/>
</dbReference>
<evidence type="ECO:0000313" key="2">
    <source>
        <dbReference type="Proteomes" id="UP000310200"/>
    </source>
</evidence>
<accession>A0A4S2L533</accession>
<evidence type="ECO:0000313" key="1">
    <source>
        <dbReference type="EMBL" id="TGZ58102.1"/>
    </source>
</evidence>
<dbReference type="EMBL" id="QBLH01000060">
    <property type="protein sequence ID" value="TGZ58102.1"/>
    <property type="molecule type" value="Genomic_DNA"/>
</dbReference>
<reference evidence="1 2" key="1">
    <citation type="journal article" date="2019" name="Philos. Trans. R. Soc. Lond., B, Biol. Sci.">
        <title>Ant behaviour and brain gene expression of defending hosts depend on the ecological success of the intruding social parasite.</title>
        <authorList>
            <person name="Kaur R."/>
            <person name="Stoldt M."/>
            <person name="Jongepier E."/>
            <person name="Feldmeyer B."/>
            <person name="Menzel F."/>
            <person name="Bornberg-Bauer E."/>
            <person name="Foitzik S."/>
        </authorList>
    </citation>
    <scope>NUCLEOTIDE SEQUENCE [LARGE SCALE GENOMIC DNA]</scope>
    <source>
        <tissue evidence="1">Whole body</tissue>
    </source>
</reference>
<keyword evidence="2" id="KW-1185">Reference proteome</keyword>
<sequence>MNPKTGFSATNVKNDVTRTVLIERKLLTSINFALFKRNMSDNNWSNWYTYYLNCQFECAQIIAQQCANAHKQKLAHVAEMSSTKMEELLTLVGEDLKKQNCIRKPIPPAQRLALTLRFNDINALSVLGWRNNSKQHH</sequence>